<proteinExistence type="predicted"/>
<feature type="signal peptide" evidence="2">
    <location>
        <begin position="1"/>
        <end position="20"/>
    </location>
</feature>
<accession>A0ABR0AYX2</accession>
<sequence>MKTAFASRLTVTLLFSVCYCDILDTPSTGRMSSALVAWFLSPSQDGLTRQTTTYLTGSKEFTMGLLKSGSIPIIGGQYLTPATGRHLIKPVVVVAAPPSTSPTTTQVVAPRDGSTTATARPSTPQTKYPPTMLYFIFCLPTFVKIFEKRHLVEFDKNPKA</sequence>
<organism evidence="3 4">
    <name type="scientific">Daphnia magna</name>
    <dbReference type="NCBI Taxonomy" id="35525"/>
    <lineage>
        <taxon>Eukaryota</taxon>
        <taxon>Metazoa</taxon>
        <taxon>Ecdysozoa</taxon>
        <taxon>Arthropoda</taxon>
        <taxon>Crustacea</taxon>
        <taxon>Branchiopoda</taxon>
        <taxon>Diplostraca</taxon>
        <taxon>Cladocera</taxon>
        <taxon>Anomopoda</taxon>
        <taxon>Daphniidae</taxon>
        <taxon>Daphnia</taxon>
    </lineage>
</organism>
<feature type="compositionally biased region" description="Polar residues" evidence="1">
    <location>
        <begin position="113"/>
        <end position="124"/>
    </location>
</feature>
<reference evidence="3 4" key="1">
    <citation type="journal article" date="2023" name="Nucleic Acids Res.">
        <title>The hologenome of Daphnia magna reveals possible DNA methylation and microbiome-mediated evolution of the host genome.</title>
        <authorList>
            <person name="Chaturvedi A."/>
            <person name="Li X."/>
            <person name="Dhandapani V."/>
            <person name="Marshall H."/>
            <person name="Kissane S."/>
            <person name="Cuenca-Cambronero M."/>
            <person name="Asole G."/>
            <person name="Calvet F."/>
            <person name="Ruiz-Romero M."/>
            <person name="Marangio P."/>
            <person name="Guigo R."/>
            <person name="Rago D."/>
            <person name="Mirbahai L."/>
            <person name="Eastwood N."/>
            <person name="Colbourne J.K."/>
            <person name="Zhou J."/>
            <person name="Mallon E."/>
            <person name="Orsini L."/>
        </authorList>
    </citation>
    <scope>NUCLEOTIDE SEQUENCE [LARGE SCALE GENOMIC DNA]</scope>
    <source>
        <strain evidence="3">LRV0_1</strain>
    </source>
</reference>
<comment type="caution">
    <text evidence="3">The sequence shown here is derived from an EMBL/GenBank/DDBJ whole genome shotgun (WGS) entry which is preliminary data.</text>
</comment>
<feature type="chain" id="PRO_5045043956" evidence="2">
    <location>
        <begin position="21"/>
        <end position="160"/>
    </location>
</feature>
<feature type="region of interest" description="Disordered" evidence="1">
    <location>
        <begin position="102"/>
        <end position="124"/>
    </location>
</feature>
<protein>
    <submittedName>
        <fullName evidence="3">Uncharacterized protein</fullName>
    </submittedName>
</protein>
<keyword evidence="2" id="KW-0732">Signal</keyword>
<name>A0ABR0AYX2_9CRUS</name>
<keyword evidence="4" id="KW-1185">Reference proteome</keyword>
<dbReference type="Proteomes" id="UP001234178">
    <property type="component" value="Unassembled WGS sequence"/>
</dbReference>
<evidence type="ECO:0000256" key="1">
    <source>
        <dbReference type="SAM" id="MobiDB-lite"/>
    </source>
</evidence>
<gene>
    <name evidence="3" type="ORF">OUZ56_023313</name>
</gene>
<evidence type="ECO:0000313" key="4">
    <source>
        <dbReference type="Proteomes" id="UP001234178"/>
    </source>
</evidence>
<evidence type="ECO:0000256" key="2">
    <source>
        <dbReference type="SAM" id="SignalP"/>
    </source>
</evidence>
<dbReference type="EMBL" id="JAOYFB010000039">
    <property type="protein sequence ID" value="KAK4030307.1"/>
    <property type="molecule type" value="Genomic_DNA"/>
</dbReference>
<evidence type="ECO:0000313" key="3">
    <source>
        <dbReference type="EMBL" id="KAK4030307.1"/>
    </source>
</evidence>